<dbReference type="EMBL" id="RJVQ01000009">
    <property type="protein sequence ID" value="RQW61910.1"/>
    <property type="molecule type" value="Genomic_DNA"/>
</dbReference>
<keyword evidence="2" id="KW-1185">Reference proteome</keyword>
<dbReference type="AlphaFoldDB" id="A0A3N9TCY4"/>
<evidence type="ECO:0000313" key="1">
    <source>
        <dbReference type="EMBL" id="RQW61910.1"/>
    </source>
</evidence>
<sequence length="153" mass="17484">MKYRNIESLEEFIKEVNTALFNEDSLINFKYPSNAISPWDSVQLDLANSDTLNSLAGTANIYAIFTAENSSDSFKLRYIGKTKKNLARQRIRNHLITKNERTGAKLEKIISHVTSGGSVKISWVSIEPESLRNYIEEELINYHKGADWNRENA</sequence>
<dbReference type="Proteomes" id="UP000281112">
    <property type="component" value="Unassembled WGS sequence"/>
</dbReference>
<proteinExistence type="predicted"/>
<reference evidence="1 2" key="1">
    <citation type="submission" date="2018-11" db="EMBL/GenBank/DDBJ databases">
        <title>Vibrio LJC006 sp. nov., isolated from seawater during the bloom of the enteromorpha.</title>
        <authorList>
            <person name="Liang J."/>
        </authorList>
    </citation>
    <scope>NUCLEOTIDE SEQUENCE [LARGE SCALE GENOMIC DNA]</scope>
    <source>
        <strain evidence="1 2">LJC006</strain>
    </source>
</reference>
<accession>A0A3N9TCY4</accession>
<dbReference type="CDD" id="cd00719">
    <property type="entry name" value="GIY-YIG_SF"/>
    <property type="match status" value="1"/>
</dbReference>
<dbReference type="OrthoDB" id="7063431at2"/>
<protein>
    <submittedName>
        <fullName evidence="1">GIY-YIG nuclease family protein</fullName>
    </submittedName>
</protein>
<gene>
    <name evidence="1" type="ORF">EES38_17550</name>
</gene>
<dbReference type="RefSeq" id="WP_124938508.1">
    <property type="nucleotide sequence ID" value="NZ_RJVQ01000009.1"/>
</dbReference>
<organism evidence="1 2">
    <name type="scientific">Vibrio viridaestus</name>
    <dbReference type="NCBI Taxonomy" id="2487322"/>
    <lineage>
        <taxon>Bacteria</taxon>
        <taxon>Pseudomonadati</taxon>
        <taxon>Pseudomonadota</taxon>
        <taxon>Gammaproteobacteria</taxon>
        <taxon>Vibrionales</taxon>
        <taxon>Vibrionaceae</taxon>
        <taxon>Vibrio</taxon>
    </lineage>
</organism>
<comment type="caution">
    <text evidence="1">The sequence shown here is derived from an EMBL/GenBank/DDBJ whole genome shotgun (WGS) entry which is preliminary data.</text>
</comment>
<name>A0A3N9TCY4_9VIBR</name>
<evidence type="ECO:0000313" key="2">
    <source>
        <dbReference type="Proteomes" id="UP000281112"/>
    </source>
</evidence>